<protein>
    <submittedName>
        <fullName evidence="1">Uncharacterized protein</fullName>
    </submittedName>
</protein>
<sequence length="141" mass="15744">MTEKNYVQLRLEGCESSSLQTMQTTLVLHVLKDEEFPMFTHHRSAAAQACPIEECSKLSASTSSKEIFKKTIGLECDMCGAKFVLQVSTKPPISQFEHVEREMEMGSTEDLVALISAIMQTVLFQNHDKEGLMAPQSAYPL</sequence>
<gene>
    <name evidence="1" type="ORF">BRAFLDRAFT_68516</name>
</gene>
<name>C3ZB18_BRAFL</name>
<dbReference type="InParanoid" id="C3ZB18"/>
<dbReference type="EMBL" id="GG666603">
    <property type="protein sequence ID" value="EEN50055.1"/>
    <property type="molecule type" value="Genomic_DNA"/>
</dbReference>
<proteinExistence type="predicted"/>
<evidence type="ECO:0000313" key="1">
    <source>
        <dbReference type="EMBL" id="EEN50055.1"/>
    </source>
</evidence>
<organism>
    <name type="scientific">Branchiostoma floridae</name>
    <name type="common">Florida lancelet</name>
    <name type="synonym">Amphioxus</name>
    <dbReference type="NCBI Taxonomy" id="7739"/>
    <lineage>
        <taxon>Eukaryota</taxon>
        <taxon>Metazoa</taxon>
        <taxon>Chordata</taxon>
        <taxon>Cephalochordata</taxon>
        <taxon>Leptocardii</taxon>
        <taxon>Amphioxiformes</taxon>
        <taxon>Branchiostomatidae</taxon>
        <taxon>Branchiostoma</taxon>
    </lineage>
</organism>
<accession>C3ZB18</accession>
<dbReference type="AlphaFoldDB" id="C3ZB18"/>
<reference evidence="1" key="1">
    <citation type="journal article" date="2008" name="Nature">
        <title>The amphioxus genome and the evolution of the chordate karyotype.</title>
        <authorList>
            <consortium name="US DOE Joint Genome Institute (JGI-PGF)"/>
            <person name="Putnam N.H."/>
            <person name="Butts T."/>
            <person name="Ferrier D.E.K."/>
            <person name="Furlong R.F."/>
            <person name="Hellsten U."/>
            <person name="Kawashima T."/>
            <person name="Robinson-Rechavi M."/>
            <person name="Shoguchi E."/>
            <person name="Terry A."/>
            <person name="Yu J.-K."/>
            <person name="Benito-Gutierrez E.L."/>
            <person name="Dubchak I."/>
            <person name="Garcia-Fernandez J."/>
            <person name="Gibson-Brown J.J."/>
            <person name="Grigoriev I.V."/>
            <person name="Horton A.C."/>
            <person name="de Jong P.J."/>
            <person name="Jurka J."/>
            <person name="Kapitonov V.V."/>
            <person name="Kohara Y."/>
            <person name="Kuroki Y."/>
            <person name="Lindquist E."/>
            <person name="Lucas S."/>
            <person name="Osoegawa K."/>
            <person name="Pennacchio L.A."/>
            <person name="Salamov A.A."/>
            <person name="Satou Y."/>
            <person name="Sauka-Spengler T."/>
            <person name="Schmutz J."/>
            <person name="Shin-I T."/>
            <person name="Toyoda A."/>
            <person name="Bronner-Fraser M."/>
            <person name="Fujiyama A."/>
            <person name="Holland L.Z."/>
            <person name="Holland P.W.H."/>
            <person name="Satoh N."/>
            <person name="Rokhsar D.S."/>
        </authorList>
    </citation>
    <scope>NUCLEOTIDE SEQUENCE [LARGE SCALE GENOMIC DNA]</scope>
    <source>
        <strain evidence="1">S238N-H82</strain>
        <tissue evidence="1">Testes</tissue>
    </source>
</reference>